<dbReference type="Pfam" id="PF12833">
    <property type="entry name" value="HTH_18"/>
    <property type="match status" value="1"/>
</dbReference>
<keyword evidence="2" id="KW-0238">DNA-binding</keyword>
<evidence type="ECO:0000313" key="7">
    <source>
        <dbReference type="Proteomes" id="UP000037179"/>
    </source>
</evidence>
<keyword evidence="7" id="KW-1185">Reference proteome</keyword>
<dbReference type="InterPro" id="IPR032687">
    <property type="entry name" value="AraC-type_N"/>
</dbReference>
<protein>
    <submittedName>
        <fullName evidence="5">HTH-type transcriptional regulator VirS</fullName>
    </submittedName>
</protein>
<dbReference type="SMART" id="SM00342">
    <property type="entry name" value="HTH_ARAC"/>
    <property type="match status" value="1"/>
</dbReference>
<keyword evidence="3" id="KW-0804">Transcription</keyword>
<evidence type="ECO:0000313" key="5">
    <source>
        <dbReference type="EMBL" id="APA96547.1"/>
    </source>
</evidence>
<dbReference type="RefSeq" id="WP_052486599.1">
    <property type="nucleotide sequence ID" value="NZ_AP017900.1"/>
</dbReference>
<evidence type="ECO:0000313" key="8">
    <source>
        <dbReference type="Proteomes" id="UP000180166"/>
    </source>
</evidence>
<dbReference type="SUPFAM" id="SSF46689">
    <property type="entry name" value="Homeodomain-like"/>
    <property type="match status" value="1"/>
</dbReference>
<evidence type="ECO:0000256" key="1">
    <source>
        <dbReference type="ARBA" id="ARBA00023015"/>
    </source>
</evidence>
<dbReference type="Pfam" id="PF12625">
    <property type="entry name" value="Arabinose_bd"/>
    <property type="match status" value="1"/>
</dbReference>
<reference evidence="6 7" key="2">
    <citation type="journal article" date="2016" name="Genome Announc.">
        <title>Draft Genome Sequence of Erythromycin- and Oxytetracycline-Sensitive Nocardia seriolae Strain U-1 (NBRC 110359).</title>
        <authorList>
            <person name="Imajoh M."/>
            <person name="Sukeda M."/>
            <person name="Shimizu M."/>
            <person name="Yamane J."/>
            <person name="Ohnishi K."/>
            <person name="Oshima S."/>
        </authorList>
    </citation>
    <scope>NUCLEOTIDE SEQUENCE [LARGE SCALE GENOMIC DNA]</scope>
    <source>
        <strain evidence="6 7">U-1</strain>
    </source>
</reference>
<reference evidence="5 8" key="3">
    <citation type="submission" date="2016-10" db="EMBL/GenBank/DDBJ databases">
        <title>Genome sequence of Nocardia seriolae strain EM150506, isolated from Anguila japonica.</title>
        <authorList>
            <person name="Han H.-J."/>
        </authorList>
    </citation>
    <scope>NUCLEOTIDE SEQUENCE [LARGE SCALE GENOMIC DNA]</scope>
    <source>
        <strain evidence="5 8">EM150506</strain>
    </source>
</reference>
<dbReference type="EMBL" id="BBYQ01000031">
    <property type="protein sequence ID" value="GAP28280.1"/>
    <property type="molecule type" value="Genomic_DNA"/>
</dbReference>
<dbReference type="InterPro" id="IPR009057">
    <property type="entry name" value="Homeodomain-like_sf"/>
</dbReference>
<dbReference type="Proteomes" id="UP000037179">
    <property type="component" value="Unassembled WGS sequence"/>
</dbReference>
<dbReference type="PANTHER" id="PTHR47894:SF1">
    <property type="entry name" value="HTH-TYPE TRANSCRIPTIONAL REGULATOR VQSM"/>
    <property type="match status" value="1"/>
</dbReference>
<reference evidence="7" key="1">
    <citation type="submission" date="2015-07" db="EMBL/GenBank/DDBJ databases">
        <title>Nocardia seriolae U-1 whole genome shotgun sequence.</title>
        <authorList>
            <person name="Imajoh M."/>
            <person name="Fukumoto Y."/>
            <person name="Sukeda M."/>
            <person name="Yamane J."/>
            <person name="Yamasaki K."/>
            <person name="Shimizu M."/>
            <person name="Ohnishi K."/>
            <person name="Oshima S."/>
        </authorList>
    </citation>
    <scope>NUCLEOTIDE SEQUENCE [LARGE SCALE GENOMIC DNA]</scope>
    <source>
        <strain evidence="7">U-1</strain>
    </source>
</reference>
<dbReference type="KEGG" id="nsr:NS506_02483"/>
<dbReference type="InterPro" id="IPR018060">
    <property type="entry name" value="HTH_AraC"/>
</dbReference>
<evidence type="ECO:0000256" key="2">
    <source>
        <dbReference type="ARBA" id="ARBA00023125"/>
    </source>
</evidence>
<sequence length="352" mass="38637">MLLPGDTRSPSAIHGTTPARTAGLLRATALRLGVPPGELNALEPSVDPDVLDDDRLRVPTEWVWRVWELIAAAAGPGSGLLVAAAAEHSGLHVWDYLFTCAPTLAESVRTAIDLRGVVTDPGTDWAVEERGSLLTFRATPTAEPTAALAAIEEFTLSTVLRRLRAAARQQLIPVRVAFSHNATHFYNRMSDEFDTSRIDFAAPCAEITFLDAGPLPTGSDPYLGAMLRDHAHLLLTASRSAPDWRETLHDTITDALRTGDPSLDAAARRLTMSPRTLQRRLQAMGTNWRQEVESVRHQHALHLIRHSDLPVQSVAARLGYTDARTLRRALRRWTGHTATDFRRTLPVTADPC</sequence>
<evidence type="ECO:0000313" key="6">
    <source>
        <dbReference type="EMBL" id="GAP28280.1"/>
    </source>
</evidence>
<dbReference type="GeneID" id="93373225"/>
<dbReference type="PROSITE" id="PS01124">
    <property type="entry name" value="HTH_ARAC_FAMILY_2"/>
    <property type="match status" value="1"/>
</dbReference>
<accession>A0ABC9YSL3</accession>
<dbReference type="AlphaFoldDB" id="A0ABC9YSL3"/>
<feature type="domain" description="HTH araC/xylS-type" evidence="4">
    <location>
        <begin position="246"/>
        <end position="344"/>
    </location>
</feature>
<dbReference type="EMBL" id="CP017839">
    <property type="protein sequence ID" value="APA96547.1"/>
    <property type="molecule type" value="Genomic_DNA"/>
</dbReference>
<dbReference type="GO" id="GO:0003677">
    <property type="term" value="F:DNA binding"/>
    <property type="evidence" value="ECO:0007669"/>
    <property type="project" value="UniProtKB-KW"/>
</dbReference>
<proteinExistence type="predicted"/>
<dbReference type="Gene3D" id="1.10.10.60">
    <property type="entry name" value="Homeodomain-like"/>
    <property type="match status" value="1"/>
</dbReference>
<evidence type="ECO:0000259" key="4">
    <source>
        <dbReference type="PROSITE" id="PS01124"/>
    </source>
</evidence>
<dbReference type="PANTHER" id="PTHR47894">
    <property type="entry name" value="HTH-TYPE TRANSCRIPTIONAL REGULATOR GADX"/>
    <property type="match status" value="1"/>
</dbReference>
<organism evidence="6 7">
    <name type="scientific">Nocardia seriolae</name>
    <dbReference type="NCBI Taxonomy" id="37332"/>
    <lineage>
        <taxon>Bacteria</taxon>
        <taxon>Bacillati</taxon>
        <taxon>Actinomycetota</taxon>
        <taxon>Actinomycetes</taxon>
        <taxon>Mycobacteriales</taxon>
        <taxon>Nocardiaceae</taxon>
        <taxon>Nocardia</taxon>
    </lineage>
</organism>
<evidence type="ECO:0000256" key="3">
    <source>
        <dbReference type="ARBA" id="ARBA00023163"/>
    </source>
</evidence>
<gene>
    <name evidence="5" type="ORF">NS506_02483</name>
    <name evidence="6" type="ORF">NSK11_contig00031-0045</name>
</gene>
<dbReference type="Proteomes" id="UP000180166">
    <property type="component" value="Chromosome"/>
</dbReference>
<name>A0ABC9YSL3_9NOCA</name>
<keyword evidence="1" id="KW-0805">Transcription regulation</keyword>